<keyword evidence="5" id="KW-0698">rRNA processing</keyword>
<dbReference type="PIRSF" id="PIRSF004505">
    <property type="entry name" value="MT_bac"/>
    <property type="match status" value="1"/>
</dbReference>
<comment type="subunit">
    <text evidence="5">Homodimer.</text>
</comment>
<evidence type="ECO:0000313" key="6">
    <source>
        <dbReference type="EMBL" id="PMP68859.1"/>
    </source>
</evidence>
<reference evidence="6 7" key="1">
    <citation type="submission" date="2018-01" db="EMBL/GenBank/DDBJ databases">
        <title>Metagenomic assembled genomes from two thermal pools in the Uzon Caldera, Kamchatka, Russia.</title>
        <authorList>
            <person name="Wilkins L."/>
            <person name="Ettinger C."/>
        </authorList>
    </citation>
    <scope>NUCLEOTIDE SEQUENCE [LARGE SCALE GENOMIC DNA]</scope>
    <source>
        <strain evidence="6">ZAV-07</strain>
    </source>
</reference>
<dbReference type="SUPFAM" id="SSF75217">
    <property type="entry name" value="alpha/beta knot"/>
    <property type="match status" value="1"/>
</dbReference>
<dbReference type="EMBL" id="PNIL01000005">
    <property type="protein sequence ID" value="PMP68859.1"/>
    <property type="molecule type" value="Genomic_DNA"/>
</dbReference>
<evidence type="ECO:0000256" key="2">
    <source>
        <dbReference type="ARBA" id="ARBA00022679"/>
    </source>
</evidence>
<dbReference type="CDD" id="cd18081">
    <property type="entry name" value="RlmH-like"/>
    <property type="match status" value="1"/>
</dbReference>
<dbReference type="GO" id="GO:0005737">
    <property type="term" value="C:cytoplasm"/>
    <property type="evidence" value="ECO:0007669"/>
    <property type="project" value="UniProtKB-SubCell"/>
</dbReference>
<comment type="similarity">
    <text evidence="4 5">Belongs to the RNA methyltransferase RlmH family.</text>
</comment>
<comment type="subcellular location">
    <subcellularLocation>
        <location evidence="5">Cytoplasm</location>
    </subcellularLocation>
</comment>
<dbReference type="InterPro" id="IPR029028">
    <property type="entry name" value="Alpha/beta_knot_MTases"/>
</dbReference>
<dbReference type="InterPro" id="IPR029026">
    <property type="entry name" value="tRNA_m1G_MTases_N"/>
</dbReference>
<comment type="caution">
    <text evidence="6">The sequence shown here is derived from an EMBL/GenBank/DDBJ whole genome shotgun (WGS) entry which is preliminary data.</text>
</comment>
<keyword evidence="1 5" id="KW-0489">Methyltransferase</keyword>
<dbReference type="AlphaFoldDB" id="A0A2J6WG33"/>
<feature type="binding site" evidence="5">
    <location>
        <begin position="107"/>
        <end position="112"/>
    </location>
    <ligand>
        <name>S-adenosyl-L-methionine</name>
        <dbReference type="ChEBI" id="CHEBI:59789"/>
    </ligand>
</feature>
<keyword evidence="2 5" id="KW-0808">Transferase</keyword>
<evidence type="ECO:0000256" key="5">
    <source>
        <dbReference type="HAMAP-Rule" id="MF_00658"/>
    </source>
</evidence>
<feature type="binding site" evidence="5">
    <location>
        <position position="88"/>
    </location>
    <ligand>
        <name>S-adenosyl-L-methionine</name>
        <dbReference type="ChEBI" id="CHEBI:59789"/>
    </ligand>
</feature>
<evidence type="ECO:0000256" key="4">
    <source>
        <dbReference type="ARBA" id="ARBA00038303"/>
    </source>
</evidence>
<comment type="catalytic activity">
    <reaction evidence="5">
        <text>pseudouridine(1915) in 23S rRNA + S-adenosyl-L-methionine = N(3)-methylpseudouridine(1915) in 23S rRNA + S-adenosyl-L-homocysteine + H(+)</text>
        <dbReference type="Rhea" id="RHEA:42752"/>
        <dbReference type="Rhea" id="RHEA-COMP:10221"/>
        <dbReference type="Rhea" id="RHEA-COMP:10222"/>
        <dbReference type="ChEBI" id="CHEBI:15378"/>
        <dbReference type="ChEBI" id="CHEBI:57856"/>
        <dbReference type="ChEBI" id="CHEBI:59789"/>
        <dbReference type="ChEBI" id="CHEBI:65314"/>
        <dbReference type="ChEBI" id="CHEBI:74486"/>
        <dbReference type="EC" id="2.1.1.177"/>
    </reaction>
</comment>
<proteinExistence type="inferred from homology"/>
<gene>
    <name evidence="5" type="primary">rlmH</name>
    <name evidence="6" type="ORF">C0189_00425</name>
</gene>
<dbReference type="Gene3D" id="3.40.1280.10">
    <property type="match status" value="1"/>
</dbReference>
<feature type="binding site" evidence="5">
    <location>
        <position position="56"/>
    </location>
    <ligand>
        <name>S-adenosyl-L-methionine</name>
        <dbReference type="ChEBI" id="CHEBI:59789"/>
    </ligand>
</feature>
<dbReference type="Pfam" id="PF02590">
    <property type="entry name" value="SPOUT_MTase"/>
    <property type="match status" value="1"/>
</dbReference>
<dbReference type="PANTHER" id="PTHR33603:SF1">
    <property type="entry name" value="RIBOSOMAL RNA LARGE SUBUNIT METHYLTRANSFERASE H"/>
    <property type="match status" value="1"/>
</dbReference>
<organism evidence="6 7">
    <name type="scientific">Caldisericum exile</name>
    <dbReference type="NCBI Taxonomy" id="693075"/>
    <lineage>
        <taxon>Bacteria</taxon>
        <taxon>Pseudomonadati</taxon>
        <taxon>Caldisericota/Cryosericota group</taxon>
        <taxon>Caldisericota</taxon>
        <taxon>Caldisericia</taxon>
        <taxon>Caldisericales</taxon>
        <taxon>Caldisericaceae</taxon>
        <taxon>Caldisericum</taxon>
    </lineage>
</organism>
<sequence length="139" mass="16317">MKIKIYAVDKLKKEYNKLGTLDYLERIKYYIPIEVYEVTEEKLKKLISKEHYNIVLDEKGKELTSIELSQLIQKLLSSQNKDIAFFIGGSEGFPNEIKGKADFTLSLSKLTFPHELVRVILLEQIYRAFTIINNEKYHK</sequence>
<dbReference type="InterPro" id="IPR003742">
    <property type="entry name" value="RlmH-like"/>
</dbReference>
<dbReference type="Proteomes" id="UP000237040">
    <property type="component" value="Unassembled WGS sequence"/>
</dbReference>
<dbReference type="PANTHER" id="PTHR33603">
    <property type="entry name" value="METHYLTRANSFERASE"/>
    <property type="match status" value="1"/>
</dbReference>
<dbReference type="RefSeq" id="WP_424586528.1">
    <property type="nucleotide sequence ID" value="NZ_JBNATC010000005.1"/>
</dbReference>
<comment type="function">
    <text evidence="5">Specifically methylates the pseudouridine at position 1915 (m3Psi1915) in 23S rRNA.</text>
</comment>
<keyword evidence="5" id="KW-0963">Cytoplasm</keyword>
<protein>
    <recommendedName>
        <fullName evidence="5">Ribosomal RNA large subunit methyltransferase H</fullName>
        <ecNumber evidence="5">2.1.1.177</ecNumber>
    </recommendedName>
    <alternativeName>
        <fullName evidence="5">23S rRNA (pseudouridine1915-N3)-methyltransferase</fullName>
    </alternativeName>
    <alternativeName>
        <fullName evidence="5">23S rRNA m3Psi1915 methyltransferase</fullName>
    </alternativeName>
    <alternativeName>
        <fullName evidence="5">rRNA (pseudouridine-N3-)-methyltransferase RlmH</fullName>
    </alternativeName>
</protein>
<keyword evidence="3 5" id="KW-0949">S-adenosyl-L-methionine</keyword>
<dbReference type="HAMAP" id="MF_00658">
    <property type="entry name" value="23SrRNA_methyltr_H"/>
    <property type="match status" value="1"/>
</dbReference>
<accession>A0A2J6WG33</accession>
<evidence type="ECO:0000256" key="1">
    <source>
        <dbReference type="ARBA" id="ARBA00022603"/>
    </source>
</evidence>
<evidence type="ECO:0000313" key="7">
    <source>
        <dbReference type="Proteomes" id="UP000237040"/>
    </source>
</evidence>
<dbReference type="EC" id="2.1.1.177" evidence="5"/>
<dbReference type="GO" id="GO:0070038">
    <property type="term" value="F:rRNA (pseudouridine-N3-)-methyltransferase activity"/>
    <property type="evidence" value="ECO:0007669"/>
    <property type="project" value="UniProtKB-UniRule"/>
</dbReference>
<evidence type="ECO:0000256" key="3">
    <source>
        <dbReference type="ARBA" id="ARBA00022691"/>
    </source>
</evidence>
<name>A0A2J6WG33_9BACT</name>